<evidence type="ECO:0000313" key="3">
    <source>
        <dbReference type="EMBL" id="QRP71094.1"/>
    </source>
</evidence>
<evidence type="ECO:0000313" key="4">
    <source>
        <dbReference type="Proteomes" id="UP000617681"/>
    </source>
</evidence>
<dbReference type="AlphaFoldDB" id="A0AAX1LB42"/>
<keyword evidence="2" id="KW-0812">Transmembrane</keyword>
<accession>A0AAX1LB42</accession>
<reference evidence="3" key="1">
    <citation type="submission" date="2021-02" db="EMBL/GenBank/DDBJ databases">
        <title>FDA dAtabase for Regulatory Grade micrObial Sequences (FDA-ARGOS): Supporting development and validation of Infectious Disease Dx tests.</title>
        <authorList>
            <person name="Sproer C."/>
            <person name="Gronow S."/>
            <person name="Severitt S."/>
            <person name="Schroder I."/>
            <person name="Tallon L."/>
            <person name="Sadzewicz L."/>
            <person name="Zhao X."/>
            <person name="Boylan J."/>
            <person name="Ott S."/>
            <person name="Bowen H."/>
            <person name="Vavikolanu K."/>
            <person name="Mehta A."/>
            <person name="Aluvathingal J."/>
            <person name="Nadendla S."/>
            <person name="Lowell S."/>
            <person name="Myers T."/>
            <person name="Yan Y."/>
            <person name="Sichtig H."/>
        </authorList>
    </citation>
    <scope>NUCLEOTIDE SEQUENCE</scope>
    <source>
        <strain evidence="3">FDAARGOS_1191</strain>
    </source>
</reference>
<dbReference type="Proteomes" id="UP000617681">
    <property type="component" value="Chromosome"/>
</dbReference>
<name>A0AAX1LB42_9CORY</name>
<keyword evidence="2" id="KW-0472">Membrane</keyword>
<gene>
    <name evidence="3" type="ORF">I6J21_02755</name>
</gene>
<sequence length="241" mass="25820">MGGAIVLYLPTSPTLSPATKSHRPTHNSRILPLSLYTSFQTLDRLSSCPYSNNRLYTSHCEFSPRKGLPMLTLKKSAIATITAAALATGICAPAANADGVKVSGGLCVLARTEAEQKAGYLPWDALEREYAQDEIKFAFERIKQLEDDYANKSISEAEYNKEYAYFRLTLPALRACAAGRDMSASSAEIEAFMSSLDGKELSDAGIGIVAASTVVVVLAGLVAALPQIKPMLPANIQAMLP</sequence>
<feature type="transmembrane region" description="Helical" evidence="2">
    <location>
        <begin position="204"/>
        <end position="225"/>
    </location>
</feature>
<dbReference type="EMBL" id="CP069534">
    <property type="protein sequence ID" value="QRP71094.1"/>
    <property type="molecule type" value="Genomic_DNA"/>
</dbReference>
<proteinExistence type="predicted"/>
<evidence type="ECO:0000256" key="1">
    <source>
        <dbReference type="SAM" id="Coils"/>
    </source>
</evidence>
<feature type="coiled-coil region" evidence="1">
    <location>
        <begin position="128"/>
        <end position="162"/>
    </location>
</feature>
<organism evidence="3 4">
    <name type="scientific">Corynebacterium glucuronolyticum</name>
    <dbReference type="NCBI Taxonomy" id="39791"/>
    <lineage>
        <taxon>Bacteria</taxon>
        <taxon>Bacillati</taxon>
        <taxon>Actinomycetota</taxon>
        <taxon>Actinomycetes</taxon>
        <taxon>Mycobacteriales</taxon>
        <taxon>Corynebacteriaceae</taxon>
        <taxon>Corynebacterium</taxon>
    </lineage>
</organism>
<keyword evidence="2" id="KW-1133">Transmembrane helix</keyword>
<evidence type="ECO:0000256" key="2">
    <source>
        <dbReference type="SAM" id="Phobius"/>
    </source>
</evidence>
<protein>
    <submittedName>
        <fullName evidence="3">Uncharacterized protein</fullName>
    </submittedName>
</protein>
<keyword evidence="1" id="KW-0175">Coiled coil</keyword>